<evidence type="ECO:0000313" key="1">
    <source>
        <dbReference type="EMBL" id="MCD7451431.1"/>
    </source>
</evidence>
<name>A0ABS8RXD8_DATST</name>
<dbReference type="Proteomes" id="UP000823775">
    <property type="component" value="Unassembled WGS sequence"/>
</dbReference>
<protein>
    <submittedName>
        <fullName evidence="1">Uncharacterized protein</fullName>
    </submittedName>
</protein>
<keyword evidence="2" id="KW-1185">Reference proteome</keyword>
<feature type="non-terminal residue" evidence="1">
    <location>
        <position position="53"/>
    </location>
</feature>
<proteinExistence type="predicted"/>
<comment type="caution">
    <text evidence="1">The sequence shown here is derived from an EMBL/GenBank/DDBJ whole genome shotgun (WGS) entry which is preliminary data.</text>
</comment>
<sequence length="53" mass="5736">MGPLPHPPPLKLYSYISALKIPPIRAMAPRNPLPFLTCGSSRDGPGPSKLIDR</sequence>
<gene>
    <name evidence="1" type="ORF">HAX54_011838</name>
</gene>
<accession>A0ABS8RXD8</accession>
<organism evidence="1 2">
    <name type="scientific">Datura stramonium</name>
    <name type="common">Jimsonweed</name>
    <name type="synonym">Common thornapple</name>
    <dbReference type="NCBI Taxonomy" id="4076"/>
    <lineage>
        <taxon>Eukaryota</taxon>
        <taxon>Viridiplantae</taxon>
        <taxon>Streptophyta</taxon>
        <taxon>Embryophyta</taxon>
        <taxon>Tracheophyta</taxon>
        <taxon>Spermatophyta</taxon>
        <taxon>Magnoliopsida</taxon>
        <taxon>eudicotyledons</taxon>
        <taxon>Gunneridae</taxon>
        <taxon>Pentapetalae</taxon>
        <taxon>asterids</taxon>
        <taxon>lamiids</taxon>
        <taxon>Solanales</taxon>
        <taxon>Solanaceae</taxon>
        <taxon>Solanoideae</taxon>
        <taxon>Datureae</taxon>
        <taxon>Datura</taxon>
    </lineage>
</organism>
<dbReference type="EMBL" id="JACEIK010000168">
    <property type="protein sequence ID" value="MCD7451431.1"/>
    <property type="molecule type" value="Genomic_DNA"/>
</dbReference>
<reference evidence="1 2" key="1">
    <citation type="journal article" date="2021" name="BMC Genomics">
        <title>Datura genome reveals duplications of psychoactive alkaloid biosynthetic genes and high mutation rate following tissue culture.</title>
        <authorList>
            <person name="Rajewski A."/>
            <person name="Carter-House D."/>
            <person name="Stajich J."/>
            <person name="Litt A."/>
        </authorList>
    </citation>
    <scope>NUCLEOTIDE SEQUENCE [LARGE SCALE GENOMIC DNA]</scope>
    <source>
        <strain evidence="1">AR-01</strain>
    </source>
</reference>
<evidence type="ECO:0000313" key="2">
    <source>
        <dbReference type="Proteomes" id="UP000823775"/>
    </source>
</evidence>